<gene>
    <name evidence="1" type="ORF">DY000_02020453</name>
</gene>
<dbReference type="EMBL" id="QGKV02000299">
    <property type="protein sequence ID" value="KAF3591492.1"/>
    <property type="molecule type" value="Genomic_DNA"/>
</dbReference>
<accession>A0ABQ7E383</accession>
<name>A0ABQ7E383_BRACR</name>
<keyword evidence="2" id="KW-1185">Reference proteome</keyword>
<proteinExistence type="predicted"/>
<protein>
    <recommendedName>
        <fullName evidence="3">DUF4283 domain-containing protein</fullName>
    </recommendedName>
</protein>
<reference evidence="1 2" key="1">
    <citation type="journal article" date="2020" name="BMC Genomics">
        <title>Intraspecific diversification of the crop wild relative Brassica cretica Lam. using demographic model selection.</title>
        <authorList>
            <person name="Kioukis A."/>
            <person name="Michalopoulou V.A."/>
            <person name="Briers L."/>
            <person name="Pirintsos S."/>
            <person name="Studholme D.J."/>
            <person name="Pavlidis P."/>
            <person name="Sarris P.F."/>
        </authorList>
    </citation>
    <scope>NUCLEOTIDE SEQUENCE [LARGE SCALE GENOMIC DNA]</scope>
    <source>
        <strain evidence="2">cv. PFS-1207/04</strain>
    </source>
</reference>
<dbReference type="Proteomes" id="UP000266723">
    <property type="component" value="Unassembled WGS sequence"/>
</dbReference>
<organism evidence="1 2">
    <name type="scientific">Brassica cretica</name>
    <name type="common">Mustard</name>
    <dbReference type="NCBI Taxonomy" id="69181"/>
    <lineage>
        <taxon>Eukaryota</taxon>
        <taxon>Viridiplantae</taxon>
        <taxon>Streptophyta</taxon>
        <taxon>Embryophyta</taxon>
        <taxon>Tracheophyta</taxon>
        <taxon>Spermatophyta</taxon>
        <taxon>Magnoliopsida</taxon>
        <taxon>eudicotyledons</taxon>
        <taxon>Gunneridae</taxon>
        <taxon>Pentapetalae</taxon>
        <taxon>rosids</taxon>
        <taxon>malvids</taxon>
        <taxon>Brassicales</taxon>
        <taxon>Brassicaceae</taxon>
        <taxon>Brassiceae</taxon>
        <taxon>Brassica</taxon>
    </lineage>
</organism>
<evidence type="ECO:0000313" key="2">
    <source>
        <dbReference type="Proteomes" id="UP000266723"/>
    </source>
</evidence>
<evidence type="ECO:0008006" key="3">
    <source>
        <dbReference type="Google" id="ProtNLM"/>
    </source>
</evidence>
<comment type="caution">
    <text evidence="1">The sequence shown here is derived from an EMBL/GenBank/DDBJ whole genome shotgun (WGS) entry which is preliminary data.</text>
</comment>
<evidence type="ECO:0000313" key="1">
    <source>
        <dbReference type="EMBL" id="KAF3591492.1"/>
    </source>
</evidence>
<sequence length="131" mass="15101">MWSQNKRSVGFKFGQWGASHVWKLWIRLLYLSSFIQPVKTYPLSFPNVRISQKQVLHRDDDLHGLIEGKRDTGLILALTLGSPEPVREKSYPSEITFWVLVLGVPIEFWAAQTFDVEVVDVDYGRVKVVLD</sequence>